<protein>
    <submittedName>
        <fullName evidence="2">Uncharacterized protein</fullName>
    </submittedName>
</protein>
<evidence type="ECO:0000256" key="1">
    <source>
        <dbReference type="SAM" id="MobiDB-lite"/>
    </source>
</evidence>
<organism evidence="2 3">
    <name type="scientific">Dorcoceras hygrometricum</name>
    <dbReference type="NCBI Taxonomy" id="472368"/>
    <lineage>
        <taxon>Eukaryota</taxon>
        <taxon>Viridiplantae</taxon>
        <taxon>Streptophyta</taxon>
        <taxon>Embryophyta</taxon>
        <taxon>Tracheophyta</taxon>
        <taxon>Spermatophyta</taxon>
        <taxon>Magnoliopsida</taxon>
        <taxon>eudicotyledons</taxon>
        <taxon>Gunneridae</taxon>
        <taxon>Pentapetalae</taxon>
        <taxon>asterids</taxon>
        <taxon>lamiids</taxon>
        <taxon>Lamiales</taxon>
        <taxon>Gesneriaceae</taxon>
        <taxon>Didymocarpoideae</taxon>
        <taxon>Trichosporeae</taxon>
        <taxon>Loxocarpinae</taxon>
        <taxon>Dorcoceras</taxon>
    </lineage>
</organism>
<keyword evidence="3" id="KW-1185">Reference proteome</keyword>
<evidence type="ECO:0000313" key="3">
    <source>
        <dbReference type="Proteomes" id="UP000250235"/>
    </source>
</evidence>
<sequence>MAPCVPPYPCCCCPSYEENCPRQPKLTIICLRVKLEIERRESTAIKEGLEYKAKKHQARESHLECHHKLQARIQEAEDMIQEQHLIIEALVEEISSLLQTIRGLQDDNGAPFDDESEDEPEEEGLEDIPVGEGDIVDE</sequence>
<evidence type="ECO:0000313" key="2">
    <source>
        <dbReference type="EMBL" id="KZV50488.1"/>
    </source>
</evidence>
<feature type="compositionally biased region" description="Acidic residues" evidence="1">
    <location>
        <begin position="112"/>
        <end position="126"/>
    </location>
</feature>
<dbReference type="AlphaFoldDB" id="A0A2Z7CUS1"/>
<dbReference type="Proteomes" id="UP000250235">
    <property type="component" value="Unassembled WGS sequence"/>
</dbReference>
<dbReference type="EMBL" id="KQ992395">
    <property type="protein sequence ID" value="KZV50488.1"/>
    <property type="molecule type" value="Genomic_DNA"/>
</dbReference>
<proteinExistence type="predicted"/>
<accession>A0A2Z7CUS1</accession>
<reference evidence="2 3" key="1">
    <citation type="journal article" date="2015" name="Proc. Natl. Acad. Sci. U.S.A.">
        <title>The resurrection genome of Boea hygrometrica: A blueprint for survival of dehydration.</title>
        <authorList>
            <person name="Xiao L."/>
            <person name="Yang G."/>
            <person name="Zhang L."/>
            <person name="Yang X."/>
            <person name="Zhao S."/>
            <person name="Ji Z."/>
            <person name="Zhou Q."/>
            <person name="Hu M."/>
            <person name="Wang Y."/>
            <person name="Chen M."/>
            <person name="Xu Y."/>
            <person name="Jin H."/>
            <person name="Xiao X."/>
            <person name="Hu G."/>
            <person name="Bao F."/>
            <person name="Hu Y."/>
            <person name="Wan P."/>
            <person name="Li L."/>
            <person name="Deng X."/>
            <person name="Kuang T."/>
            <person name="Xiang C."/>
            <person name="Zhu J.K."/>
            <person name="Oliver M.J."/>
            <person name="He Y."/>
        </authorList>
    </citation>
    <scope>NUCLEOTIDE SEQUENCE [LARGE SCALE GENOMIC DNA]</scope>
    <source>
        <strain evidence="3">cv. XS01</strain>
    </source>
</reference>
<name>A0A2Z7CUS1_9LAMI</name>
<gene>
    <name evidence="2" type="ORF">F511_34852</name>
</gene>
<feature type="region of interest" description="Disordered" evidence="1">
    <location>
        <begin position="102"/>
        <end position="138"/>
    </location>
</feature>